<keyword evidence="4" id="KW-1169">Fusion of virus membrane with host cell membrane</keyword>
<keyword evidence="5" id="KW-1162">Viral penetration into host cytoplasm</keyword>
<feature type="transmembrane region" description="Helical" evidence="17">
    <location>
        <begin position="815"/>
        <end position="838"/>
    </location>
</feature>
<keyword evidence="9" id="KW-1043">Host membrane</keyword>
<evidence type="ECO:0000256" key="12">
    <source>
        <dbReference type="ARBA" id="ARBA00022989"/>
    </source>
</evidence>
<organismHost>
    <name type="scientific">Chlorocebus aethiops</name>
    <name type="common">Green monkey</name>
    <name type="synonym">Cercopithecus aethiops</name>
    <dbReference type="NCBI Taxonomy" id="9534"/>
</organismHost>
<evidence type="ECO:0000256" key="3">
    <source>
        <dbReference type="ARBA" id="ARBA00022511"/>
    </source>
</evidence>
<dbReference type="Proteomes" id="UP000159358">
    <property type="component" value="Segment"/>
</dbReference>
<dbReference type="SMR" id="A0A2D0TCK1"/>
<keyword evidence="6 17" id="KW-0812">Transmembrane</keyword>
<keyword evidence="13" id="KW-1039">Host endosome</keyword>
<keyword evidence="12 17" id="KW-1133">Transmembrane helix</keyword>
<evidence type="ECO:0000256" key="13">
    <source>
        <dbReference type="ARBA" id="ARBA00023046"/>
    </source>
</evidence>
<evidence type="ECO:0000256" key="14">
    <source>
        <dbReference type="ARBA" id="ARBA00023136"/>
    </source>
</evidence>
<dbReference type="RefSeq" id="NP_077452.1">
    <property type="nucleotide sequence ID" value="NC_002686.2"/>
</dbReference>
<dbReference type="Pfam" id="PF02489">
    <property type="entry name" value="Herpes_glycop_H"/>
    <property type="match status" value="1"/>
</dbReference>
<dbReference type="Gene3D" id="1.20.58.1340">
    <property type="match status" value="1"/>
</dbReference>
<evidence type="ECO:0000313" key="20">
    <source>
        <dbReference type="Proteomes" id="UP000159358"/>
    </source>
</evidence>
<evidence type="ECO:0000256" key="2">
    <source>
        <dbReference type="ARBA" id="ARBA00022506"/>
    </source>
</evidence>
<evidence type="ECO:0000256" key="1">
    <source>
        <dbReference type="ARBA" id="ARBA00004563"/>
    </source>
</evidence>
<keyword evidence="11" id="KW-0730">Sialic acid</keyword>
<dbReference type="GO" id="GO:0019031">
    <property type="term" value="C:viral envelope"/>
    <property type="evidence" value="ECO:0007669"/>
    <property type="project" value="UniProtKB-KW"/>
</dbReference>
<feature type="domain" description="Herpesvirus glycoprotein H C-terminal" evidence="18">
    <location>
        <begin position="666"/>
        <end position="800"/>
    </location>
</feature>
<dbReference type="GO" id="GO:0046718">
    <property type="term" value="P:symbiont entry into host cell"/>
    <property type="evidence" value="ECO:0007669"/>
    <property type="project" value="UniProtKB-KW"/>
</dbReference>
<dbReference type="EMBL" id="AF275348">
    <property type="protein sequence ID" value="AAG27211.1"/>
    <property type="molecule type" value="Genomic_DNA"/>
</dbReference>
<dbReference type="KEGG" id="vg:920531"/>
<keyword evidence="8" id="KW-0946">Virion</keyword>
<dbReference type="HAMAP" id="MF_04033">
    <property type="entry name" value="HSV_GH"/>
    <property type="match status" value="1"/>
</dbReference>
<dbReference type="Gene3D" id="2.60.40.3190">
    <property type="entry name" value="Herpesvirus glycoprotein H, C-terminal domain"/>
    <property type="match status" value="1"/>
</dbReference>
<reference evidence="19 20" key="1">
    <citation type="journal article" date="2001" name="Virology">
        <title>The DNA sequence of the simian varicella virus genome.</title>
        <authorList>
            <person name="Gray W.L."/>
            <person name="Starnes H.B."/>
            <person name="White M.W."/>
            <person name="Mahalingam R."/>
        </authorList>
    </citation>
    <scope>NUCLEOTIDE SEQUENCE [LARGE SCALE GENOMIC DNA]</scope>
</reference>
<dbReference type="InterPro" id="IPR038172">
    <property type="entry name" value="Herpes_glycoH_C_sf"/>
</dbReference>
<name>A0A2D0TCK1_CHV9D</name>
<evidence type="ECO:0000256" key="7">
    <source>
        <dbReference type="ARBA" id="ARBA00022729"/>
    </source>
</evidence>
<keyword evidence="2" id="KW-1168">Fusion of virus membrane with host membrane</keyword>
<evidence type="ECO:0000256" key="9">
    <source>
        <dbReference type="ARBA" id="ARBA00022870"/>
    </source>
</evidence>
<evidence type="ECO:0000256" key="5">
    <source>
        <dbReference type="ARBA" id="ARBA00022595"/>
    </source>
</evidence>
<dbReference type="Pfam" id="PF17488">
    <property type="entry name" value="Herpes_glycoH_C"/>
    <property type="match status" value="1"/>
</dbReference>
<evidence type="ECO:0000256" key="15">
    <source>
        <dbReference type="ARBA" id="ARBA00023180"/>
    </source>
</evidence>
<evidence type="ECO:0000256" key="4">
    <source>
        <dbReference type="ARBA" id="ARBA00022521"/>
    </source>
</evidence>
<evidence type="ECO:0000256" key="10">
    <source>
        <dbReference type="ARBA" id="ARBA00022879"/>
    </source>
</evidence>
<proteinExistence type="inferred from homology"/>
<evidence type="ECO:0000256" key="6">
    <source>
        <dbReference type="ARBA" id="ARBA00022692"/>
    </source>
</evidence>
<dbReference type="GO" id="GO:0055036">
    <property type="term" value="C:virion membrane"/>
    <property type="evidence" value="ECO:0007669"/>
    <property type="project" value="UniProtKB-SubCell"/>
</dbReference>
<evidence type="ECO:0000256" key="16">
    <source>
        <dbReference type="ARBA" id="ARBA00023296"/>
    </source>
</evidence>
<evidence type="ECO:0000256" key="11">
    <source>
        <dbReference type="ARBA" id="ARBA00022981"/>
    </source>
</evidence>
<accession>A0A2D0TCK1</accession>
<protein>
    <submittedName>
        <fullName evidence="19">Glycoprotein H</fullName>
    </submittedName>
</protein>
<evidence type="ECO:0000259" key="18">
    <source>
        <dbReference type="Pfam" id="PF17488"/>
    </source>
</evidence>
<comment type="subcellular location">
    <subcellularLocation>
        <location evidence="1">Virion membrane</location>
        <topology evidence="1">Single-pass type I membrane protein</topology>
    </subcellularLocation>
</comment>
<dbReference type="GeneID" id="920531"/>
<keyword evidence="20" id="KW-1185">Reference proteome</keyword>
<keyword evidence="10" id="KW-0261">Viral envelope protein</keyword>
<keyword evidence="15" id="KW-0325">Glycoprotein</keyword>
<dbReference type="InterPro" id="IPR003493">
    <property type="entry name" value="Herpes_gH"/>
</dbReference>
<evidence type="ECO:0000313" key="19">
    <source>
        <dbReference type="EMBL" id="AAG27211.1"/>
    </source>
</evidence>
<dbReference type="InterPro" id="IPR035305">
    <property type="entry name" value="Herpes_glycoH_C"/>
</dbReference>
<keyword evidence="7" id="KW-0732">Signal</keyword>
<sequence length="852" mass="96787">MYTYKIVFVLILTTLHRNHAMENTSDETISRNWPFGHMSAMLRDYSHRNISLKLDAYYPTNFNENYVKSLQWGDDKDYIFFVTVKMEPLTYKGDVDLVIFPRMLLNRPTKLKSPPRAPFVAGRFGLLSHPVSTDINFFEFGQFAPYLTTQHLIDFSVLPSNFYMWRFDRSDSTATAEEPFGISLLPTRPTAPRDVVLEKKVHIHTWEMLNTHMFFSTEVMLNNATLKTHVPLFASVWPIQYWETISVLLASNTGRIEINVGVGFLSVLISLEFGSPIEILVVPHTVNLAAITSNTKAWFQYNPPGPDPGPTYQVHILGRGVHDNEDFSYDLISTMAAYPEESLDYRYHLSMANFEVLKMFLQPKRSLHESVYHYYRIAARLATAIFALCEMGRNTEYFLLDEVVDLNSNIQLLTDILMQICAGANSNTILINTDLNIYNSKQLYEETLYLFKNPYKQITLDFTVTETAVNVLKTLYAFSNNSASTEVLLFLNNVLTAQYRESLFNHELNVTNRQALFLSMALLLKYKHSHGINVSYVTQFRRALLMMTSMCTSLHATQDSLNLQQAFAMYDFTTIPFSLINEFSPCMASLRRDLIEEPHVMDIIASVSTKPALSSWIHKHMTERELLDFTYQTVFMFNNWTTPDINTLQDLFPELFTCNDNSILNGDYVLILPAGIGYSYIITRQKAVRGLIYSLSNVDVYNPITVTYVNVHTCVEEHGLIETVALPHPDNLKECLYCGSVFLRYLTTGTIMDVIIIDDKDTERQLAALENSTVTAFNPDVHGDNSKAVLLFPNGTIVSLLGFERAQGITVSGQYIGASFGGAFLALIAFAGIGWMLCGSPRNIEYTAVPLV</sequence>
<dbReference type="GO" id="GO:0019064">
    <property type="term" value="P:fusion of virus membrane with host plasma membrane"/>
    <property type="evidence" value="ECO:0007669"/>
    <property type="project" value="UniProtKB-KW"/>
</dbReference>
<keyword evidence="16" id="KW-1160">Virus entry into host cell</keyword>
<evidence type="ECO:0000256" key="17">
    <source>
        <dbReference type="SAM" id="Phobius"/>
    </source>
</evidence>
<dbReference type="Gene3D" id="3.30.500.50">
    <property type="match status" value="1"/>
</dbReference>
<keyword evidence="14 17" id="KW-0472">Membrane</keyword>
<keyword evidence="3" id="KW-1032">Host cell membrane</keyword>
<evidence type="ECO:0000256" key="8">
    <source>
        <dbReference type="ARBA" id="ARBA00022844"/>
    </source>
</evidence>
<organism evidence="19 20">
    <name type="scientific">Cercopithecine herpesvirus 9 (strain DHV)</name>
    <name type="common">CeHV-9</name>
    <name type="synonym">Simian varicella virus</name>
    <dbReference type="NCBI Taxonomy" id="36348"/>
    <lineage>
        <taxon>Viruses</taxon>
        <taxon>Duplodnaviria</taxon>
        <taxon>Heunggongvirae</taxon>
        <taxon>Peploviricota</taxon>
        <taxon>Herviviricetes</taxon>
        <taxon>Herpesvirales</taxon>
        <taxon>Orthoherpesviridae</taxon>
        <taxon>Alphaherpesvirinae</taxon>
        <taxon>Varicellovirus</taxon>
        <taxon>Varicellovirus cercopithecinealpha9</taxon>
    </lineage>
</organism>